<sequence length="287" mass="29445">MLENEPMSAHSSFRIGGPARAFCLPEDEAEAARLLALLHGEGVRPVIVGSGTNLLVPDEGLDAVVLCTAALGSVSAEGDGALSAGSGCPMARAASAAQRAALSGLEFAHGIPGSVGGGVFMNAGAYGGEIKDVLVSARVLAPDGTAETVKAEELGLEYRRSALEGSGRLVVSATFRLEPGDGEEISARMRAFAERRRASQPLDLPSAGSTFKRPEGGYAAAMIDQAGLKGLSVGAAKVSEKHAGFIVNAGGATYADVTALIDEVRRRVFERFGVTLEPEVRILGPEG</sequence>
<dbReference type="PROSITE" id="PS51387">
    <property type="entry name" value="FAD_PCMH"/>
    <property type="match status" value="1"/>
</dbReference>
<dbReference type="Pfam" id="PF02873">
    <property type="entry name" value="MurB_C"/>
    <property type="match status" value="1"/>
</dbReference>
<dbReference type="GO" id="GO:0071555">
    <property type="term" value="P:cell wall organization"/>
    <property type="evidence" value="ECO:0007669"/>
    <property type="project" value="UniProtKB-KW"/>
</dbReference>
<evidence type="ECO:0000256" key="16">
    <source>
        <dbReference type="HAMAP-Rule" id="MF_00037"/>
    </source>
</evidence>
<dbReference type="GO" id="GO:0051301">
    <property type="term" value="P:cell division"/>
    <property type="evidence" value="ECO:0007669"/>
    <property type="project" value="UniProtKB-KW"/>
</dbReference>
<dbReference type="SUPFAM" id="SSF56176">
    <property type="entry name" value="FAD-binding/transporter-associated domain-like"/>
    <property type="match status" value="1"/>
</dbReference>
<reference evidence="18" key="2">
    <citation type="journal article" date="2021" name="PeerJ">
        <title>Extensive microbial diversity within the chicken gut microbiome revealed by metagenomics and culture.</title>
        <authorList>
            <person name="Gilroy R."/>
            <person name="Ravi A."/>
            <person name="Getino M."/>
            <person name="Pursley I."/>
            <person name="Horton D.L."/>
            <person name="Alikhan N.F."/>
            <person name="Baker D."/>
            <person name="Gharbi K."/>
            <person name="Hall N."/>
            <person name="Watson M."/>
            <person name="Adriaenssens E.M."/>
            <person name="Foster-Nyarko E."/>
            <person name="Jarju S."/>
            <person name="Secka A."/>
            <person name="Antonio M."/>
            <person name="Oren A."/>
            <person name="Chaudhuri R.R."/>
            <person name="La Ragione R."/>
            <person name="Hildebrand F."/>
            <person name="Pallen M.J."/>
        </authorList>
    </citation>
    <scope>NUCLEOTIDE SEQUENCE</scope>
    <source>
        <strain evidence="18">ChiBcolR7-354</strain>
    </source>
</reference>
<evidence type="ECO:0000256" key="2">
    <source>
        <dbReference type="ARBA" id="ARBA00003921"/>
    </source>
</evidence>
<dbReference type="GO" id="GO:0005829">
    <property type="term" value="C:cytosol"/>
    <property type="evidence" value="ECO:0007669"/>
    <property type="project" value="TreeGrafter"/>
</dbReference>
<evidence type="ECO:0000256" key="6">
    <source>
        <dbReference type="ARBA" id="ARBA00022618"/>
    </source>
</evidence>
<dbReference type="InterPro" id="IPR003170">
    <property type="entry name" value="MurB"/>
</dbReference>
<dbReference type="PANTHER" id="PTHR21071:SF4">
    <property type="entry name" value="UDP-N-ACETYLENOLPYRUVOYLGLUCOSAMINE REDUCTASE"/>
    <property type="match status" value="1"/>
</dbReference>
<evidence type="ECO:0000256" key="5">
    <source>
        <dbReference type="ARBA" id="ARBA00022490"/>
    </source>
</evidence>
<dbReference type="NCBIfam" id="TIGR00179">
    <property type="entry name" value="murB"/>
    <property type="match status" value="1"/>
</dbReference>
<protein>
    <recommendedName>
        <fullName evidence="16">UDP-N-acetylenolpyruvoylglucosamine reductase</fullName>
        <ecNumber evidence="16">1.3.1.98</ecNumber>
    </recommendedName>
    <alternativeName>
        <fullName evidence="16">UDP-N-acetylmuramate dehydrogenase</fullName>
    </alternativeName>
</protein>
<evidence type="ECO:0000259" key="17">
    <source>
        <dbReference type="PROSITE" id="PS51387"/>
    </source>
</evidence>
<keyword evidence="10 16" id="KW-0133">Cell shape</keyword>
<comment type="caution">
    <text evidence="18">The sequence shown here is derived from an EMBL/GenBank/DDBJ whole genome shotgun (WGS) entry which is preliminary data.</text>
</comment>
<dbReference type="Proteomes" id="UP000824262">
    <property type="component" value="Unassembled WGS sequence"/>
</dbReference>
<feature type="active site" evidence="16">
    <location>
        <position position="159"/>
    </location>
</feature>
<comment type="subcellular location">
    <subcellularLocation>
        <location evidence="3 16">Cytoplasm</location>
    </subcellularLocation>
</comment>
<dbReference type="InterPro" id="IPR036318">
    <property type="entry name" value="FAD-bd_PCMH-like_sf"/>
</dbReference>
<comment type="pathway">
    <text evidence="4 16">Cell wall biogenesis; peptidoglycan biosynthesis.</text>
</comment>
<keyword evidence="5 16" id="KW-0963">Cytoplasm</keyword>
<dbReference type="SUPFAM" id="SSF56194">
    <property type="entry name" value="Uridine diphospho-N-Acetylenolpyruvylglucosamine reductase, MurB, C-terminal domain"/>
    <property type="match status" value="1"/>
</dbReference>
<keyword evidence="11 16" id="KW-0573">Peptidoglycan synthesis</keyword>
<evidence type="ECO:0000256" key="15">
    <source>
        <dbReference type="ARBA" id="ARBA00048914"/>
    </source>
</evidence>
<dbReference type="GO" id="GO:0071949">
    <property type="term" value="F:FAD binding"/>
    <property type="evidence" value="ECO:0007669"/>
    <property type="project" value="InterPro"/>
</dbReference>
<dbReference type="GO" id="GO:0008360">
    <property type="term" value="P:regulation of cell shape"/>
    <property type="evidence" value="ECO:0007669"/>
    <property type="project" value="UniProtKB-KW"/>
</dbReference>
<dbReference type="NCBIfam" id="NF010480">
    <property type="entry name" value="PRK13905.1"/>
    <property type="match status" value="1"/>
</dbReference>
<comment type="function">
    <text evidence="2 16">Cell wall formation.</text>
</comment>
<dbReference type="EMBL" id="DVGA01000048">
    <property type="protein sequence ID" value="HIQ78608.1"/>
    <property type="molecule type" value="Genomic_DNA"/>
</dbReference>
<evidence type="ECO:0000256" key="12">
    <source>
        <dbReference type="ARBA" id="ARBA00023002"/>
    </source>
</evidence>
<organism evidence="18 19">
    <name type="scientific">Candidatus Scatomorpha intestinavium</name>
    <dbReference type="NCBI Taxonomy" id="2840922"/>
    <lineage>
        <taxon>Bacteria</taxon>
        <taxon>Bacillati</taxon>
        <taxon>Bacillota</taxon>
        <taxon>Clostridia</taxon>
        <taxon>Eubacteriales</taxon>
        <taxon>Candidatus Scatomorpha</taxon>
    </lineage>
</organism>
<evidence type="ECO:0000256" key="13">
    <source>
        <dbReference type="ARBA" id="ARBA00023306"/>
    </source>
</evidence>
<evidence type="ECO:0000256" key="4">
    <source>
        <dbReference type="ARBA" id="ARBA00004752"/>
    </source>
</evidence>
<evidence type="ECO:0000256" key="11">
    <source>
        <dbReference type="ARBA" id="ARBA00022984"/>
    </source>
</evidence>
<comment type="similarity">
    <text evidence="16">Belongs to the MurB family.</text>
</comment>
<evidence type="ECO:0000256" key="1">
    <source>
        <dbReference type="ARBA" id="ARBA00001974"/>
    </source>
</evidence>
<comment type="catalytic activity">
    <reaction evidence="15 16">
        <text>UDP-N-acetyl-alpha-D-muramate + NADP(+) = UDP-N-acetyl-3-O-(1-carboxyvinyl)-alpha-D-glucosamine + NADPH + H(+)</text>
        <dbReference type="Rhea" id="RHEA:12248"/>
        <dbReference type="ChEBI" id="CHEBI:15378"/>
        <dbReference type="ChEBI" id="CHEBI:57783"/>
        <dbReference type="ChEBI" id="CHEBI:58349"/>
        <dbReference type="ChEBI" id="CHEBI:68483"/>
        <dbReference type="ChEBI" id="CHEBI:70757"/>
        <dbReference type="EC" id="1.3.1.98"/>
    </reaction>
</comment>
<keyword evidence="13 16" id="KW-0131">Cell cycle</keyword>
<name>A0A9D1CSP0_9FIRM</name>
<evidence type="ECO:0000256" key="9">
    <source>
        <dbReference type="ARBA" id="ARBA00022857"/>
    </source>
</evidence>
<keyword evidence="7 16" id="KW-0285">Flavoprotein</keyword>
<dbReference type="InterPro" id="IPR016166">
    <property type="entry name" value="FAD-bd_PCMH"/>
</dbReference>
<dbReference type="InterPro" id="IPR016169">
    <property type="entry name" value="FAD-bd_PCMH_sub2"/>
</dbReference>
<dbReference type="EC" id="1.3.1.98" evidence="16"/>
<dbReference type="Gene3D" id="3.30.465.10">
    <property type="match status" value="1"/>
</dbReference>
<dbReference type="InterPro" id="IPR006094">
    <property type="entry name" value="Oxid_FAD_bind_N"/>
</dbReference>
<evidence type="ECO:0000256" key="10">
    <source>
        <dbReference type="ARBA" id="ARBA00022960"/>
    </source>
</evidence>
<dbReference type="GO" id="GO:0008762">
    <property type="term" value="F:UDP-N-acetylmuramate dehydrogenase activity"/>
    <property type="evidence" value="ECO:0007669"/>
    <property type="project" value="UniProtKB-UniRule"/>
</dbReference>
<keyword evidence="6 16" id="KW-0132">Cell division</keyword>
<proteinExistence type="inferred from homology"/>
<dbReference type="InterPro" id="IPR016167">
    <property type="entry name" value="FAD-bd_PCMH_sub1"/>
</dbReference>
<evidence type="ECO:0000313" key="19">
    <source>
        <dbReference type="Proteomes" id="UP000824262"/>
    </source>
</evidence>
<comment type="cofactor">
    <cofactor evidence="1 16">
        <name>FAD</name>
        <dbReference type="ChEBI" id="CHEBI:57692"/>
    </cofactor>
</comment>
<evidence type="ECO:0000313" key="18">
    <source>
        <dbReference type="EMBL" id="HIQ78608.1"/>
    </source>
</evidence>
<reference evidence="18" key="1">
    <citation type="submission" date="2020-10" db="EMBL/GenBank/DDBJ databases">
        <authorList>
            <person name="Gilroy R."/>
        </authorList>
    </citation>
    <scope>NUCLEOTIDE SEQUENCE</scope>
    <source>
        <strain evidence="18">ChiBcolR7-354</strain>
    </source>
</reference>
<dbReference type="Gene3D" id="3.90.78.10">
    <property type="entry name" value="UDP-N-acetylenolpyruvoylglucosamine reductase, C-terminal domain"/>
    <property type="match status" value="1"/>
</dbReference>
<keyword evidence="14 16" id="KW-0961">Cell wall biogenesis/degradation</keyword>
<gene>
    <name evidence="16 18" type="primary">murB</name>
    <name evidence="18" type="ORF">IAB77_05050</name>
</gene>
<feature type="active site" description="Proton donor" evidence="16">
    <location>
        <position position="209"/>
    </location>
</feature>
<dbReference type="AlphaFoldDB" id="A0A9D1CSP0"/>
<accession>A0A9D1CSP0</accession>
<feature type="domain" description="FAD-binding PCMH-type" evidence="17">
    <location>
        <begin position="14"/>
        <end position="180"/>
    </location>
</feature>
<keyword evidence="12 16" id="KW-0560">Oxidoreductase</keyword>
<dbReference type="PANTHER" id="PTHR21071">
    <property type="entry name" value="UDP-N-ACETYLENOLPYRUVOYLGLUCOSAMINE REDUCTASE"/>
    <property type="match status" value="1"/>
</dbReference>
<dbReference type="GO" id="GO:0009252">
    <property type="term" value="P:peptidoglycan biosynthetic process"/>
    <property type="evidence" value="ECO:0007669"/>
    <property type="project" value="UniProtKB-UniRule"/>
</dbReference>
<keyword evidence="9 16" id="KW-0521">NADP</keyword>
<feature type="active site" evidence="16">
    <location>
        <position position="279"/>
    </location>
</feature>
<keyword evidence="8 16" id="KW-0274">FAD</keyword>
<evidence type="ECO:0000256" key="8">
    <source>
        <dbReference type="ARBA" id="ARBA00022827"/>
    </source>
</evidence>
<dbReference type="InterPro" id="IPR011601">
    <property type="entry name" value="MurB_C"/>
</dbReference>
<dbReference type="Gene3D" id="3.30.43.10">
    <property type="entry name" value="Uridine Diphospho-n-acetylenolpyruvylglucosamine Reductase, domain 2"/>
    <property type="match status" value="1"/>
</dbReference>
<evidence type="ECO:0000256" key="3">
    <source>
        <dbReference type="ARBA" id="ARBA00004496"/>
    </source>
</evidence>
<evidence type="ECO:0000256" key="14">
    <source>
        <dbReference type="ARBA" id="ARBA00023316"/>
    </source>
</evidence>
<dbReference type="Pfam" id="PF01565">
    <property type="entry name" value="FAD_binding_4"/>
    <property type="match status" value="1"/>
</dbReference>
<dbReference type="HAMAP" id="MF_00037">
    <property type="entry name" value="MurB"/>
    <property type="match status" value="1"/>
</dbReference>
<evidence type="ECO:0000256" key="7">
    <source>
        <dbReference type="ARBA" id="ARBA00022630"/>
    </source>
</evidence>
<dbReference type="InterPro" id="IPR036635">
    <property type="entry name" value="MurB_C_sf"/>
</dbReference>